<proteinExistence type="predicted"/>
<sequence>MTEMPLRSIATRRASSMPGMSGRFQRAAAKVIRRFEPCISWEQVQQLVESLVREEAKVAEDGFLSVDSA</sequence>
<accession>A0ABW8ZZ22</accession>
<gene>
    <name evidence="2" type="ORF">PQR66_30290</name>
</gene>
<dbReference type="RefSeq" id="WP_408332206.1">
    <property type="nucleotide sequence ID" value="NZ_JAQQFH010000027.1"/>
</dbReference>
<evidence type="ECO:0000313" key="3">
    <source>
        <dbReference type="Proteomes" id="UP001629249"/>
    </source>
</evidence>
<evidence type="ECO:0000313" key="2">
    <source>
        <dbReference type="EMBL" id="MFL9887358.1"/>
    </source>
</evidence>
<feature type="region of interest" description="Disordered" evidence="1">
    <location>
        <begin position="1"/>
        <end position="21"/>
    </location>
</feature>
<evidence type="ECO:0000256" key="1">
    <source>
        <dbReference type="SAM" id="MobiDB-lite"/>
    </source>
</evidence>
<dbReference type="Proteomes" id="UP001629249">
    <property type="component" value="Unassembled WGS sequence"/>
</dbReference>
<dbReference type="EMBL" id="JAQQFN010000027">
    <property type="protein sequence ID" value="MFL9887358.1"/>
    <property type="molecule type" value="Genomic_DNA"/>
</dbReference>
<reference evidence="2 3" key="1">
    <citation type="journal article" date="2024" name="Chem. Sci.">
        <title>Discovery of megapolipeptins by genome mining of a Burkholderiales bacteria collection.</title>
        <authorList>
            <person name="Paulo B.S."/>
            <person name="Recchia M.J.J."/>
            <person name="Lee S."/>
            <person name="Fergusson C.H."/>
            <person name="Romanowski S.B."/>
            <person name="Hernandez A."/>
            <person name="Krull N."/>
            <person name="Liu D.Y."/>
            <person name="Cavanagh H."/>
            <person name="Bos A."/>
            <person name="Gray C.A."/>
            <person name="Murphy B.T."/>
            <person name="Linington R.G."/>
            <person name="Eustaquio A.S."/>
        </authorList>
    </citation>
    <scope>NUCLEOTIDE SEQUENCE [LARGE SCALE GENOMIC DNA]</scope>
    <source>
        <strain evidence="2 3">RL16-012-BIC-B</strain>
    </source>
</reference>
<keyword evidence="3" id="KW-1185">Reference proteome</keyword>
<name>A0ABW8ZZ22_9BURK</name>
<organism evidence="2 3">
    <name type="scientific">Paraburkholderia agricolaris</name>
    <dbReference type="NCBI Taxonomy" id="2152888"/>
    <lineage>
        <taxon>Bacteria</taxon>
        <taxon>Pseudomonadati</taxon>
        <taxon>Pseudomonadota</taxon>
        <taxon>Betaproteobacteria</taxon>
        <taxon>Burkholderiales</taxon>
        <taxon>Burkholderiaceae</taxon>
        <taxon>Paraburkholderia</taxon>
    </lineage>
</organism>
<comment type="caution">
    <text evidence="2">The sequence shown here is derived from an EMBL/GenBank/DDBJ whole genome shotgun (WGS) entry which is preliminary data.</text>
</comment>
<protein>
    <submittedName>
        <fullName evidence="2">Uncharacterized protein</fullName>
    </submittedName>
</protein>